<evidence type="ECO:0000256" key="1">
    <source>
        <dbReference type="SAM" id="MobiDB-lite"/>
    </source>
</evidence>
<keyword evidence="4" id="KW-1185">Reference proteome</keyword>
<dbReference type="PANTHER" id="PTHR28083">
    <property type="entry name" value="GOOD FOR FULL DBP5 ACTIVITY PROTEIN 2"/>
    <property type="match status" value="1"/>
</dbReference>
<dbReference type="GO" id="GO:0005634">
    <property type="term" value="C:nucleus"/>
    <property type="evidence" value="ECO:0007669"/>
    <property type="project" value="TreeGrafter"/>
</dbReference>
<feature type="region of interest" description="Disordered" evidence="1">
    <location>
        <begin position="82"/>
        <end position="120"/>
    </location>
</feature>
<dbReference type="OrthoDB" id="5953249at2759"/>
<dbReference type="InterPro" id="IPR040151">
    <property type="entry name" value="Gfd2/YDR514C-like"/>
</dbReference>
<dbReference type="AlphaFoldDB" id="A0A4U0XEH5"/>
<proteinExistence type="predicted"/>
<organism evidence="3 4">
    <name type="scientific">Friedmanniomyces simplex</name>
    <dbReference type="NCBI Taxonomy" id="329884"/>
    <lineage>
        <taxon>Eukaryota</taxon>
        <taxon>Fungi</taxon>
        <taxon>Dikarya</taxon>
        <taxon>Ascomycota</taxon>
        <taxon>Pezizomycotina</taxon>
        <taxon>Dothideomycetes</taxon>
        <taxon>Dothideomycetidae</taxon>
        <taxon>Mycosphaerellales</taxon>
        <taxon>Teratosphaeriaceae</taxon>
        <taxon>Friedmanniomyces</taxon>
    </lineage>
</organism>
<dbReference type="Pfam" id="PF21762">
    <property type="entry name" value="DEDDh_C"/>
    <property type="match status" value="1"/>
</dbReference>
<dbReference type="Proteomes" id="UP000309340">
    <property type="component" value="Unassembled WGS sequence"/>
</dbReference>
<feature type="domain" description="Gfd2/YDR514C-like C-terminal" evidence="2">
    <location>
        <begin position="1"/>
        <end position="45"/>
    </location>
</feature>
<feature type="compositionally biased region" description="Basic and acidic residues" evidence="1">
    <location>
        <begin position="82"/>
        <end position="93"/>
    </location>
</feature>
<evidence type="ECO:0000313" key="4">
    <source>
        <dbReference type="Proteomes" id="UP000309340"/>
    </source>
</evidence>
<sequence length="135" mass="14858">MFKSYTRDNNATSLGRVLLHFDIDGWYLHNAGNDAVYTMQALLAIAMRAATETGSEEAGRKVGEVLEKRTADAVEMAKERVRDEAEGWSLHEDEGGESGYAIVPSTEEERRDVPKPVFGPPRPVLYTMGGAVLDV</sequence>
<comment type="caution">
    <text evidence="3">The sequence shown here is derived from an EMBL/GenBank/DDBJ whole genome shotgun (WGS) entry which is preliminary data.</text>
</comment>
<accession>A0A4U0XEH5</accession>
<name>A0A4U0XEH5_9PEZI</name>
<dbReference type="STRING" id="329884.A0A4U0XEH5"/>
<evidence type="ECO:0000259" key="2">
    <source>
        <dbReference type="Pfam" id="PF21762"/>
    </source>
</evidence>
<dbReference type="EMBL" id="NAJQ01000227">
    <property type="protein sequence ID" value="TKA74427.1"/>
    <property type="molecule type" value="Genomic_DNA"/>
</dbReference>
<reference evidence="3 4" key="1">
    <citation type="submission" date="2017-03" db="EMBL/GenBank/DDBJ databases">
        <title>Genomes of endolithic fungi from Antarctica.</title>
        <authorList>
            <person name="Coleine C."/>
            <person name="Masonjones S."/>
            <person name="Stajich J.E."/>
        </authorList>
    </citation>
    <scope>NUCLEOTIDE SEQUENCE [LARGE SCALE GENOMIC DNA]</scope>
    <source>
        <strain evidence="3 4">CCFEE 5184</strain>
    </source>
</reference>
<gene>
    <name evidence="3" type="ORF">B0A55_06209</name>
</gene>
<dbReference type="PANTHER" id="PTHR28083:SF1">
    <property type="entry name" value="GOOD FOR FULL DBP5 ACTIVITY PROTEIN 2"/>
    <property type="match status" value="1"/>
</dbReference>
<evidence type="ECO:0000313" key="3">
    <source>
        <dbReference type="EMBL" id="TKA74427.1"/>
    </source>
</evidence>
<protein>
    <recommendedName>
        <fullName evidence="2">Gfd2/YDR514C-like C-terminal domain-containing protein</fullName>
    </recommendedName>
</protein>
<dbReference type="InterPro" id="IPR048519">
    <property type="entry name" value="Gfd2/YDR514C-like_C"/>
</dbReference>